<keyword evidence="2" id="KW-1185">Reference proteome</keyword>
<dbReference type="Proteomes" id="UP000276133">
    <property type="component" value="Unassembled WGS sequence"/>
</dbReference>
<name>A0A3M7RR13_BRAPC</name>
<evidence type="ECO:0000313" key="2">
    <source>
        <dbReference type="Proteomes" id="UP000276133"/>
    </source>
</evidence>
<dbReference type="AlphaFoldDB" id="A0A3M7RR13"/>
<proteinExistence type="predicted"/>
<gene>
    <name evidence="1" type="ORF">BpHYR1_038384</name>
</gene>
<protein>
    <submittedName>
        <fullName evidence="1">Uncharacterized protein</fullName>
    </submittedName>
</protein>
<accession>A0A3M7RR13</accession>
<evidence type="ECO:0000313" key="1">
    <source>
        <dbReference type="EMBL" id="RNA26013.1"/>
    </source>
</evidence>
<comment type="caution">
    <text evidence="1">The sequence shown here is derived from an EMBL/GenBank/DDBJ whole genome shotgun (WGS) entry which is preliminary data.</text>
</comment>
<organism evidence="1 2">
    <name type="scientific">Brachionus plicatilis</name>
    <name type="common">Marine rotifer</name>
    <name type="synonym">Brachionus muelleri</name>
    <dbReference type="NCBI Taxonomy" id="10195"/>
    <lineage>
        <taxon>Eukaryota</taxon>
        <taxon>Metazoa</taxon>
        <taxon>Spiralia</taxon>
        <taxon>Gnathifera</taxon>
        <taxon>Rotifera</taxon>
        <taxon>Eurotatoria</taxon>
        <taxon>Monogononta</taxon>
        <taxon>Pseudotrocha</taxon>
        <taxon>Ploima</taxon>
        <taxon>Brachionidae</taxon>
        <taxon>Brachionus</taxon>
    </lineage>
</organism>
<reference evidence="1 2" key="1">
    <citation type="journal article" date="2018" name="Sci. Rep.">
        <title>Genomic signatures of local adaptation to the degree of environmental predictability in rotifers.</title>
        <authorList>
            <person name="Franch-Gras L."/>
            <person name="Hahn C."/>
            <person name="Garcia-Roger E.M."/>
            <person name="Carmona M.J."/>
            <person name="Serra M."/>
            <person name="Gomez A."/>
        </authorList>
    </citation>
    <scope>NUCLEOTIDE SEQUENCE [LARGE SCALE GENOMIC DNA]</scope>
    <source>
        <strain evidence="1">HYR1</strain>
    </source>
</reference>
<dbReference type="EMBL" id="REGN01002811">
    <property type="protein sequence ID" value="RNA26013.1"/>
    <property type="molecule type" value="Genomic_DNA"/>
</dbReference>
<sequence>MYFLANFFDSNKMSKFGYHNKNQLKPQLHFKYSKYLINFCCEIQIYIEKIYKKMEEIEYKLSNSFDKKCPHILLLRKDLRCGQFISGDDLNAPSNLLSSSNQKLRQQDKISLRIKDLFLNKNVQKRHVGLI</sequence>